<dbReference type="Proteomes" id="UP001219568">
    <property type="component" value="Unassembled WGS sequence"/>
</dbReference>
<evidence type="ECO:0000313" key="3">
    <source>
        <dbReference type="Proteomes" id="UP001219568"/>
    </source>
</evidence>
<gene>
    <name evidence="2" type="ORF">N7460_006724</name>
</gene>
<protein>
    <recommendedName>
        <fullName evidence="4">Secreted protein</fullName>
    </recommendedName>
</protein>
<evidence type="ECO:0000256" key="1">
    <source>
        <dbReference type="SAM" id="SignalP"/>
    </source>
</evidence>
<dbReference type="AlphaFoldDB" id="A0AAD6IB30"/>
<sequence length="144" mass="15435">MVGALGASVIKLTTVVTLQSVTVEISPTGVSVEAGIVVVVETSIDVDWTSVLVCDAVACGDELAMSEVVVWISSVLTVVLRAVSVHVQSVVSVDVVVRVIVIMRLASWDIISFVVTPTRPVWQEGTVWLEREMETSEATSKQRP</sequence>
<evidence type="ECO:0008006" key="4">
    <source>
        <dbReference type="Google" id="ProtNLM"/>
    </source>
</evidence>
<reference evidence="2" key="1">
    <citation type="journal article" date="2023" name="IMA Fungus">
        <title>Comparative genomic study of the Penicillium genus elucidates a diverse pangenome and 15 lateral gene transfer events.</title>
        <authorList>
            <person name="Petersen C."/>
            <person name="Sorensen T."/>
            <person name="Nielsen M.R."/>
            <person name="Sondergaard T.E."/>
            <person name="Sorensen J.L."/>
            <person name="Fitzpatrick D.A."/>
            <person name="Frisvad J.C."/>
            <person name="Nielsen K.L."/>
        </authorList>
    </citation>
    <scope>NUCLEOTIDE SEQUENCE</scope>
    <source>
        <strain evidence="2">IBT 15450</strain>
    </source>
</reference>
<accession>A0AAD6IB30</accession>
<dbReference type="EMBL" id="JAQJZL010000005">
    <property type="protein sequence ID" value="KAJ6041334.1"/>
    <property type="molecule type" value="Genomic_DNA"/>
</dbReference>
<evidence type="ECO:0000313" key="2">
    <source>
        <dbReference type="EMBL" id="KAJ6041334.1"/>
    </source>
</evidence>
<comment type="caution">
    <text evidence="2">The sequence shown here is derived from an EMBL/GenBank/DDBJ whole genome shotgun (WGS) entry which is preliminary data.</text>
</comment>
<feature type="signal peptide" evidence="1">
    <location>
        <begin position="1"/>
        <end position="20"/>
    </location>
</feature>
<keyword evidence="3" id="KW-1185">Reference proteome</keyword>
<name>A0AAD6IB30_PENCN</name>
<keyword evidence="1" id="KW-0732">Signal</keyword>
<reference evidence="2" key="2">
    <citation type="submission" date="2023-01" db="EMBL/GenBank/DDBJ databases">
        <authorList>
            <person name="Petersen C."/>
        </authorList>
    </citation>
    <scope>NUCLEOTIDE SEQUENCE</scope>
    <source>
        <strain evidence="2">IBT 15450</strain>
    </source>
</reference>
<feature type="chain" id="PRO_5041956884" description="Secreted protein" evidence="1">
    <location>
        <begin position="21"/>
        <end position="144"/>
    </location>
</feature>
<proteinExistence type="predicted"/>
<organism evidence="2 3">
    <name type="scientific">Penicillium canescens</name>
    <dbReference type="NCBI Taxonomy" id="5083"/>
    <lineage>
        <taxon>Eukaryota</taxon>
        <taxon>Fungi</taxon>
        <taxon>Dikarya</taxon>
        <taxon>Ascomycota</taxon>
        <taxon>Pezizomycotina</taxon>
        <taxon>Eurotiomycetes</taxon>
        <taxon>Eurotiomycetidae</taxon>
        <taxon>Eurotiales</taxon>
        <taxon>Aspergillaceae</taxon>
        <taxon>Penicillium</taxon>
    </lineage>
</organism>